<name>A0ACA9NUU9_9GLOM</name>
<gene>
    <name evidence="1" type="ORF">SCALOS_LOCUS9639</name>
</gene>
<evidence type="ECO:0000313" key="1">
    <source>
        <dbReference type="EMBL" id="CAG8678458.1"/>
    </source>
</evidence>
<accession>A0ACA9NUU9</accession>
<organism evidence="1 2">
    <name type="scientific">Scutellospora calospora</name>
    <dbReference type="NCBI Taxonomy" id="85575"/>
    <lineage>
        <taxon>Eukaryota</taxon>
        <taxon>Fungi</taxon>
        <taxon>Fungi incertae sedis</taxon>
        <taxon>Mucoromycota</taxon>
        <taxon>Glomeromycotina</taxon>
        <taxon>Glomeromycetes</taxon>
        <taxon>Diversisporales</taxon>
        <taxon>Gigasporaceae</taxon>
        <taxon>Scutellospora</taxon>
    </lineage>
</organism>
<protein>
    <submittedName>
        <fullName evidence="1">3400_t:CDS:1</fullName>
    </submittedName>
</protein>
<dbReference type="EMBL" id="CAJVPM010030988">
    <property type="protein sequence ID" value="CAG8678458.1"/>
    <property type="molecule type" value="Genomic_DNA"/>
</dbReference>
<proteinExistence type="predicted"/>
<feature type="non-terminal residue" evidence="1">
    <location>
        <position position="49"/>
    </location>
</feature>
<dbReference type="Proteomes" id="UP000789860">
    <property type="component" value="Unassembled WGS sequence"/>
</dbReference>
<sequence length="49" mass="5670">FEALLLILSKLRTWGLITLGNRNRPTGLHSELYSMQQAEPDIFIWTPVE</sequence>
<evidence type="ECO:0000313" key="2">
    <source>
        <dbReference type="Proteomes" id="UP000789860"/>
    </source>
</evidence>
<keyword evidence="2" id="KW-1185">Reference proteome</keyword>
<reference evidence="1" key="1">
    <citation type="submission" date="2021-06" db="EMBL/GenBank/DDBJ databases">
        <authorList>
            <person name="Kallberg Y."/>
            <person name="Tangrot J."/>
            <person name="Rosling A."/>
        </authorList>
    </citation>
    <scope>NUCLEOTIDE SEQUENCE</scope>
    <source>
        <strain evidence="1">AU212A</strain>
    </source>
</reference>
<comment type="caution">
    <text evidence="1">The sequence shown here is derived from an EMBL/GenBank/DDBJ whole genome shotgun (WGS) entry which is preliminary data.</text>
</comment>
<feature type="non-terminal residue" evidence="1">
    <location>
        <position position="1"/>
    </location>
</feature>